<dbReference type="RefSeq" id="XP_040592355.1">
    <property type="nucleotide sequence ID" value="XM_040736421.1"/>
</dbReference>
<evidence type="ECO:0000313" key="8">
    <source>
        <dbReference type="Proteomes" id="UP000886700"/>
    </source>
</evidence>
<feature type="compositionally biased region" description="Basic residues" evidence="6">
    <location>
        <begin position="141"/>
        <end position="150"/>
    </location>
</feature>
<feature type="region of interest" description="Disordered" evidence="6">
    <location>
        <begin position="1"/>
        <end position="47"/>
    </location>
</feature>
<feature type="compositionally biased region" description="Pro residues" evidence="6">
    <location>
        <begin position="1"/>
        <end position="16"/>
    </location>
</feature>
<keyword evidence="8" id="KW-1185">Reference proteome</keyword>
<organism evidence="8 9">
    <name type="scientific">Mesocricetus auratus</name>
    <name type="common">Golden hamster</name>
    <dbReference type="NCBI Taxonomy" id="10036"/>
    <lineage>
        <taxon>Eukaryota</taxon>
        <taxon>Metazoa</taxon>
        <taxon>Chordata</taxon>
        <taxon>Craniata</taxon>
        <taxon>Vertebrata</taxon>
        <taxon>Euteleostomi</taxon>
        <taxon>Mammalia</taxon>
        <taxon>Eutheria</taxon>
        <taxon>Euarchontoglires</taxon>
        <taxon>Glires</taxon>
        <taxon>Rodentia</taxon>
        <taxon>Myomorpha</taxon>
        <taxon>Muroidea</taxon>
        <taxon>Cricetidae</taxon>
        <taxon>Cricetinae</taxon>
        <taxon>Mesocricetus</taxon>
    </lineage>
</organism>
<evidence type="ECO:0000256" key="4">
    <source>
        <dbReference type="ARBA" id="ARBA00022833"/>
    </source>
</evidence>
<dbReference type="PANTHER" id="PTHR24408:SF34">
    <property type="entry name" value="ZINC FINGER PROTEIN 672-RELATED"/>
    <property type="match status" value="1"/>
</dbReference>
<feature type="region of interest" description="Disordered" evidence="6">
    <location>
        <begin position="122"/>
        <end position="151"/>
    </location>
</feature>
<accession>A0ABM2WNI5</accession>
<evidence type="ECO:0000259" key="7">
    <source>
        <dbReference type="PROSITE" id="PS50157"/>
    </source>
</evidence>
<keyword evidence="4" id="KW-0862">Zinc</keyword>
<evidence type="ECO:0000256" key="1">
    <source>
        <dbReference type="ARBA" id="ARBA00022723"/>
    </source>
</evidence>
<reference evidence="9" key="1">
    <citation type="submission" date="2025-08" db="UniProtKB">
        <authorList>
            <consortium name="RefSeq"/>
        </authorList>
    </citation>
    <scope>IDENTIFICATION</scope>
    <source>
        <tissue evidence="9">Liver</tissue>
    </source>
</reference>
<sequence>MSLGPLPPGSPVPVPRCLPGHQTWTSKTQRKWRSAETPGLTPSGSLRRLQPLSIPTELEVGSDGRAPRGLLKSLPSISKCGDSFGQECTLEHPAGLSPGTVPCSQERDTWHMVLLPQGALGTEDSAKKAAEPGSSLGRSFRQARPRSTKPHRCEACGKGFKYNSLLLKRQRIHTGEKPYACRECASASAAGRAQCSITASTLAGEGGRGREASAAGPLARAPAWCATSGCTPGEAALCSQCSKAFIWSSVLMEHQRFHTGEKPYKCEDYSKAFGQSSQAHPALPRGVHTPIKCAVGDVGTVHSTWQGMACVQA</sequence>
<dbReference type="PROSITE" id="PS50157">
    <property type="entry name" value="ZINC_FINGER_C2H2_2"/>
    <property type="match status" value="2"/>
</dbReference>
<name>A0ABM2WNI5_MESAU</name>
<dbReference type="PROSITE" id="PS00028">
    <property type="entry name" value="ZINC_FINGER_C2H2_1"/>
    <property type="match status" value="1"/>
</dbReference>
<dbReference type="InterPro" id="IPR013087">
    <property type="entry name" value="Znf_C2H2_type"/>
</dbReference>
<evidence type="ECO:0000313" key="9">
    <source>
        <dbReference type="RefSeq" id="XP_040592355.1"/>
    </source>
</evidence>
<dbReference type="SUPFAM" id="SSF57667">
    <property type="entry name" value="beta-beta-alpha zinc fingers"/>
    <property type="match status" value="2"/>
</dbReference>
<dbReference type="GeneID" id="110339288"/>
<dbReference type="InterPro" id="IPR036236">
    <property type="entry name" value="Znf_C2H2_sf"/>
</dbReference>
<gene>
    <name evidence="9" type="primary">LOC110339288</name>
</gene>
<dbReference type="Proteomes" id="UP000886700">
    <property type="component" value="Unplaced"/>
</dbReference>
<keyword evidence="2" id="KW-0677">Repeat</keyword>
<keyword evidence="1" id="KW-0479">Metal-binding</keyword>
<evidence type="ECO:0000256" key="5">
    <source>
        <dbReference type="PROSITE-ProRule" id="PRU00042"/>
    </source>
</evidence>
<dbReference type="Gene3D" id="3.30.160.60">
    <property type="entry name" value="Classic Zinc Finger"/>
    <property type="match status" value="3"/>
</dbReference>
<proteinExistence type="predicted"/>
<evidence type="ECO:0000256" key="2">
    <source>
        <dbReference type="ARBA" id="ARBA00022737"/>
    </source>
</evidence>
<feature type="domain" description="C2H2-type" evidence="7">
    <location>
        <begin position="236"/>
        <end position="263"/>
    </location>
</feature>
<dbReference type="PANTHER" id="PTHR24408">
    <property type="entry name" value="ZINC FINGER PROTEIN"/>
    <property type="match status" value="1"/>
</dbReference>
<evidence type="ECO:0000256" key="6">
    <source>
        <dbReference type="SAM" id="MobiDB-lite"/>
    </source>
</evidence>
<feature type="domain" description="C2H2-type" evidence="7">
    <location>
        <begin position="151"/>
        <end position="178"/>
    </location>
</feature>
<keyword evidence="3 5" id="KW-0863">Zinc-finger</keyword>
<evidence type="ECO:0000256" key="3">
    <source>
        <dbReference type="ARBA" id="ARBA00022771"/>
    </source>
</evidence>
<protein>
    <submittedName>
        <fullName evidence="9">Zinc finger protein GLI4</fullName>
    </submittedName>
</protein>